<reference evidence="2 3" key="1">
    <citation type="submission" date="2014-07" db="EMBL/GenBank/DDBJ databases">
        <authorList>
            <person name="McCorrison J."/>
            <person name="Sanka R."/>
            <person name="Torralba M."/>
            <person name="Gillis M."/>
            <person name="Haft D.H."/>
            <person name="Methe B."/>
            <person name="Sutton G."/>
            <person name="Nelson K.E."/>
        </authorList>
    </citation>
    <scope>NUCLEOTIDE SEQUENCE [LARGE SCALE GENOMIC DNA]</scope>
    <source>
        <strain evidence="2 3">DNF00666</strain>
    </source>
</reference>
<name>A0A096CJP0_9BACT</name>
<dbReference type="InterPro" id="IPR025635">
    <property type="entry name" value="DUF4293"/>
</dbReference>
<gene>
    <name evidence="2" type="ORF">HMPREF0661_09615</name>
</gene>
<feature type="transmembrane region" description="Helical" evidence="1">
    <location>
        <begin position="85"/>
        <end position="107"/>
    </location>
</feature>
<proteinExistence type="predicted"/>
<keyword evidence="1" id="KW-1133">Transmembrane helix</keyword>
<keyword evidence="1" id="KW-0472">Membrane</keyword>
<evidence type="ECO:0000313" key="2">
    <source>
        <dbReference type="EMBL" id="KGF45554.1"/>
    </source>
</evidence>
<dbReference type="Pfam" id="PF14126">
    <property type="entry name" value="DUF4293"/>
    <property type="match status" value="1"/>
</dbReference>
<dbReference type="AlphaFoldDB" id="A0A096CJP0"/>
<organism evidence="2 3">
    <name type="scientific">Prevotella melaninogenica DNF00666</name>
    <dbReference type="NCBI Taxonomy" id="1401073"/>
    <lineage>
        <taxon>Bacteria</taxon>
        <taxon>Pseudomonadati</taxon>
        <taxon>Bacteroidota</taxon>
        <taxon>Bacteroidia</taxon>
        <taxon>Bacteroidales</taxon>
        <taxon>Prevotellaceae</taxon>
        <taxon>Prevotella</taxon>
    </lineage>
</organism>
<feature type="transmembrane region" description="Helical" evidence="1">
    <location>
        <begin position="113"/>
        <end position="132"/>
    </location>
</feature>
<feature type="transmembrane region" description="Helical" evidence="1">
    <location>
        <begin position="53"/>
        <end position="73"/>
    </location>
</feature>
<protein>
    <recommendedName>
        <fullName evidence="4">Lipoprotein</fullName>
    </recommendedName>
</protein>
<dbReference type="RefSeq" id="WP_036865918.1">
    <property type="nucleotide sequence ID" value="NZ_JRNS01000451.1"/>
</dbReference>
<evidence type="ECO:0008006" key="4">
    <source>
        <dbReference type="Google" id="ProtNLM"/>
    </source>
</evidence>
<keyword evidence="1" id="KW-0812">Transmembrane</keyword>
<dbReference type="Proteomes" id="UP000029578">
    <property type="component" value="Unassembled WGS sequence"/>
</dbReference>
<evidence type="ECO:0000313" key="3">
    <source>
        <dbReference type="Proteomes" id="UP000029578"/>
    </source>
</evidence>
<accession>A0A096CJP0</accession>
<comment type="caution">
    <text evidence="2">The sequence shown here is derived from an EMBL/GenBank/DDBJ whole genome shotgun (WGS) entry which is preliminary data.</text>
</comment>
<evidence type="ECO:0000256" key="1">
    <source>
        <dbReference type="SAM" id="Phobius"/>
    </source>
</evidence>
<dbReference type="EMBL" id="JRNS01000451">
    <property type="protein sequence ID" value="KGF45554.1"/>
    <property type="molecule type" value="Genomic_DNA"/>
</dbReference>
<sequence>MIQRKQTVFLFLALLTTIACLCLPVGSFEPKGMGAESMLMNLWISDANGGKDFNVWALFAILLVTCPINLFAIFDYHNRKRQARFCAFSMLMIIGWHVVYGVFSQVLMTGFDFHIKFAACLPLVAFILLWLARHSILADEALVRAADRIR</sequence>
<dbReference type="PROSITE" id="PS51257">
    <property type="entry name" value="PROKAR_LIPOPROTEIN"/>
    <property type="match status" value="1"/>
</dbReference>